<dbReference type="GO" id="GO:0045773">
    <property type="term" value="P:positive regulation of axon extension"/>
    <property type="evidence" value="ECO:0007669"/>
    <property type="project" value="TreeGrafter"/>
</dbReference>
<keyword evidence="5" id="KW-0206">Cytoskeleton</keyword>
<dbReference type="PROSITE" id="PS50002">
    <property type="entry name" value="SH3"/>
    <property type="match status" value="1"/>
</dbReference>
<gene>
    <name evidence="9" type="primary">Abp1</name>
    <name evidence="9" type="ORF">Bhyg_04701</name>
</gene>
<feature type="domain" description="SH3" evidence="8">
    <location>
        <begin position="199"/>
        <end position="258"/>
    </location>
</feature>
<dbReference type="CDD" id="cd11960">
    <property type="entry name" value="SH3_Abp1_eu"/>
    <property type="match status" value="1"/>
</dbReference>
<evidence type="ECO:0000313" key="10">
    <source>
        <dbReference type="Proteomes" id="UP001151699"/>
    </source>
</evidence>
<dbReference type="GO" id="GO:0030425">
    <property type="term" value="C:dendrite"/>
    <property type="evidence" value="ECO:0007669"/>
    <property type="project" value="TreeGrafter"/>
</dbReference>
<evidence type="ECO:0000259" key="8">
    <source>
        <dbReference type="PROSITE" id="PS50002"/>
    </source>
</evidence>
<dbReference type="GO" id="GO:0030833">
    <property type="term" value="P:regulation of actin filament polymerization"/>
    <property type="evidence" value="ECO:0007669"/>
    <property type="project" value="TreeGrafter"/>
</dbReference>
<dbReference type="GO" id="GO:0045211">
    <property type="term" value="C:postsynaptic membrane"/>
    <property type="evidence" value="ECO:0007669"/>
    <property type="project" value="TreeGrafter"/>
</dbReference>
<dbReference type="GO" id="GO:0030864">
    <property type="term" value="C:cortical actin cytoskeleton"/>
    <property type="evidence" value="ECO:0007669"/>
    <property type="project" value="TreeGrafter"/>
</dbReference>
<keyword evidence="10" id="KW-1185">Reference proteome</keyword>
<organism evidence="9 10">
    <name type="scientific">Pseudolycoriella hygida</name>
    <dbReference type="NCBI Taxonomy" id="35572"/>
    <lineage>
        <taxon>Eukaryota</taxon>
        <taxon>Metazoa</taxon>
        <taxon>Ecdysozoa</taxon>
        <taxon>Arthropoda</taxon>
        <taxon>Hexapoda</taxon>
        <taxon>Insecta</taxon>
        <taxon>Pterygota</taxon>
        <taxon>Neoptera</taxon>
        <taxon>Endopterygota</taxon>
        <taxon>Diptera</taxon>
        <taxon>Nematocera</taxon>
        <taxon>Sciaroidea</taxon>
        <taxon>Sciaridae</taxon>
        <taxon>Pseudolycoriella</taxon>
    </lineage>
</organism>
<comment type="caution">
    <text evidence="9">The sequence shown here is derived from an EMBL/GenBank/DDBJ whole genome shotgun (WGS) entry which is preliminary data.</text>
</comment>
<dbReference type="GO" id="GO:0005884">
    <property type="term" value="C:actin filament"/>
    <property type="evidence" value="ECO:0007669"/>
    <property type="project" value="TreeGrafter"/>
</dbReference>
<dbReference type="OrthoDB" id="5971719at2759"/>
<dbReference type="SUPFAM" id="SSF50044">
    <property type="entry name" value="SH3-domain"/>
    <property type="match status" value="1"/>
</dbReference>
<feature type="region of interest" description="Disordered" evidence="7">
    <location>
        <begin position="132"/>
        <end position="168"/>
    </location>
</feature>
<accession>A0A9Q0SAC2</accession>
<comment type="subcellular location">
    <subcellularLocation>
        <location evidence="1">Cytoplasm</location>
        <location evidence="1">Cytoskeleton</location>
    </subcellularLocation>
</comment>
<dbReference type="GO" id="GO:0030427">
    <property type="term" value="C:site of polarized growth"/>
    <property type="evidence" value="ECO:0007669"/>
    <property type="project" value="TreeGrafter"/>
</dbReference>
<dbReference type="Pfam" id="PF14604">
    <property type="entry name" value="SH3_9"/>
    <property type="match status" value="1"/>
</dbReference>
<dbReference type="FunFam" id="2.30.30.40:FF:000046">
    <property type="entry name" value="Drebrin-like protein isoform B"/>
    <property type="match status" value="1"/>
</dbReference>
<dbReference type="EMBL" id="WJQU01000001">
    <property type="protein sequence ID" value="KAJ6649465.1"/>
    <property type="molecule type" value="Genomic_DNA"/>
</dbReference>
<dbReference type="GO" id="GO:0051015">
    <property type="term" value="F:actin filament binding"/>
    <property type="evidence" value="ECO:0007669"/>
    <property type="project" value="TreeGrafter"/>
</dbReference>
<dbReference type="InterPro" id="IPR001452">
    <property type="entry name" value="SH3_domain"/>
</dbReference>
<evidence type="ECO:0000256" key="6">
    <source>
        <dbReference type="PROSITE-ProRule" id="PRU00192"/>
    </source>
</evidence>
<sequence length="258" mass="28766">MTQAEEMRQQRNLEARELIGSRVGTAKAIFSQNSASGQMQTNNKIAPTKPIRNTIQQRFAPQATETESETAPQSIENTAVENATEKVAKVAEEIVLNTDNIQTFQNVINNAKTEKKVEETVEVKTLINEEQSAEQYDDGDQFSTIKRSPYTKTNSNNSQVSTPVESDAPEQLKEQNISQLNQNEIVTEEDIIYQDVMSDGGLKARALYDYQAADDSEITFDPGDVITHIDQIDEGWWQGLAPDGSYGLFPANYVELIP</sequence>
<dbReference type="InterPro" id="IPR035717">
    <property type="entry name" value="Drebrin-like_SH3"/>
</dbReference>
<dbReference type="GO" id="GO:0048812">
    <property type="term" value="P:neuron projection morphogenesis"/>
    <property type="evidence" value="ECO:0007669"/>
    <property type="project" value="TreeGrafter"/>
</dbReference>
<protein>
    <submittedName>
        <fullName evidence="9">Drebrin-like protein</fullName>
    </submittedName>
</protein>
<evidence type="ECO:0000256" key="5">
    <source>
        <dbReference type="ARBA" id="ARBA00023212"/>
    </source>
</evidence>
<keyword evidence="3" id="KW-0963">Cytoplasm</keyword>
<keyword evidence="4" id="KW-0009">Actin-binding</keyword>
<evidence type="ECO:0000256" key="1">
    <source>
        <dbReference type="ARBA" id="ARBA00004245"/>
    </source>
</evidence>
<evidence type="ECO:0000256" key="2">
    <source>
        <dbReference type="ARBA" id="ARBA00022443"/>
    </source>
</evidence>
<name>A0A9Q0SAC2_9DIPT</name>
<keyword evidence="2 6" id="KW-0728">SH3 domain</keyword>
<evidence type="ECO:0000256" key="3">
    <source>
        <dbReference type="ARBA" id="ARBA00022490"/>
    </source>
</evidence>
<evidence type="ECO:0000256" key="7">
    <source>
        <dbReference type="SAM" id="MobiDB-lite"/>
    </source>
</evidence>
<evidence type="ECO:0000313" key="9">
    <source>
        <dbReference type="EMBL" id="KAJ6649465.1"/>
    </source>
</evidence>
<dbReference type="SMART" id="SM00326">
    <property type="entry name" value="SH3"/>
    <property type="match status" value="1"/>
</dbReference>
<dbReference type="GO" id="GO:0014069">
    <property type="term" value="C:postsynaptic density"/>
    <property type="evidence" value="ECO:0007669"/>
    <property type="project" value="TreeGrafter"/>
</dbReference>
<dbReference type="GO" id="GO:0098974">
    <property type="term" value="P:postsynaptic actin cytoskeleton organization"/>
    <property type="evidence" value="ECO:0007669"/>
    <property type="project" value="TreeGrafter"/>
</dbReference>
<dbReference type="PANTHER" id="PTHR10829">
    <property type="entry name" value="CORTACTIN AND DREBRIN"/>
    <property type="match status" value="1"/>
</dbReference>
<dbReference type="PANTHER" id="PTHR10829:SF25">
    <property type="entry name" value="DREBRIN-LIKE PROTEIN"/>
    <property type="match status" value="1"/>
</dbReference>
<evidence type="ECO:0000256" key="4">
    <source>
        <dbReference type="ARBA" id="ARBA00023203"/>
    </source>
</evidence>
<dbReference type="AlphaFoldDB" id="A0A9Q0SAC2"/>
<feature type="compositionally biased region" description="Polar residues" evidence="7">
    <location>
        <begin position="141"/>
        <end position="164"/>
    </location>
</feature>
<reference evidence="9" key="1">
    <citation type="submission" date="2022-07" db="EMBL/GenBank/DDBJ databases">
        <authorList>
            <person name="Trinca V."/>
            <person name="Uliana J.V.C."/>
            <person name="Torres T.T."/>
            <person name="Ward R.J."/>
            <person name="Monesi N."/>
        </authorList>
    </citation>
    <scope>NUCLEOTIDE SEQUENCE</scope>
    <source>
        <strain evidence="9">HSMRA1968</strain>
        <tissue evidence="9">Whole embryos</tissue>
    </source>
</reference>
<dbReference type="PRINTS" id="PR00452">
    <property type="entry name" value="SH3DOMAIN"/>
</dbReference>
<dbReference type="Gene3D" id="2.30.30.40">
    <property type="entry name" value="SH3 Domains"/>
    <property type="match status" value="1"/>
</dbReference>
<dbReference type="Proteomes" id="UP001151699">
    <property type="component" value="Chromosome A"/>
</dbReference>
<dbReference type="InterPro" id="IPR036028">
    <property type="entry name" value="SH3-like_dom_sf"/>
</dbReference>
<proteinExistence type="predicted"/>
<dbReference type="GO" id="GO:0030027">
    <property type="term" value="C:lamellipodium"/>
    <property type="evidence" value="ECO:0007669"/>
    <property type="project" value="TreeGrafter"/>
</dbReference>